<comment type="caution">
    <text evidence="4">The sequence shown here is derived from an EMBL/GenBank/DDBJ whole genome shotgun (WGS) entry which is preliminary data.</text>
</comment>
<organism evidence="4 5">
    <name type="scientific">Megasphaera hexanoica</name>
    <dbReference type="NCBI Taxonomy" id="1675036"/>
    <lineage>
        <taxon>Bacteria</taxon>
        <taxon>Bacillati</taxon>
        <taxon>Bacillota</taxon>
        <taxon>Negativicutes</taxon>
        <taxon>Veillonellales</taxon>
        <taxon>Veillonellaceae</taxon>
        <taxon>Megasphaera</taxon>
    </lineage>
</organism>
<feature type="domain" description="Fe-containing alcohol dehydrogenase-like C-terminal" evidence="3">
    <location>
        <begin position="190"/>
        <end position="382"/>
    </location>
</feature>
<name>A0A848BUA5_9FIRM</name>
<dbReference type="InterPro" id="IPR001670">
    <property type="entry name" value="ADH_Fe/GldA"/>
</dbReference>
<dbReference type="NCBIfam" id="NF007911">
    <property type="entry name" value="PRK10624.1"/>
    <property type="match status" value="1"/>
</dbReference>
<keyword evidence="1 4" id="KW-0560">Oxidoreductase</keyword>
<sequence length="383" mass="41369">MANKITLNETSYFGKGAINEIVTEVKNRGCQHVVVITDKDLMKFKVATKITDLFDGAGIAYTVYDHIKPNPTIQNVQEGVEFCKQAKADIIVAVGGGAAMDTSKAIAIILTNPEFADVRSLEGASPTKNKCLPIIAVSTTSGTAAEVTINYVITDPEKHRKFVCCDPHDIPIVAVIDPDMVASMPKKLCAATGMDALVHAIEGYITKNAWEMTDMMHLKAIEIISKWLRKSVEGDMKAREEMALGQYIAGMGFSNVGLGIDHSMAHPLSAFYDIPHGVACAILLAPVLTFNAEATGERYREVARAMGVAGVDDMSQKEYRKAAIDACQKLADDVGIPRKLSDLGVQEKDIDFLADSAMADACTPGNPRDVEKSQIVALYKSIL</sequence>
<evidence type="ECO:0000259" key="2">
    <source>
        <dbReference type="Pfam" id="PF00465"/>
    </source>
</evidence>
<gene>
    <name evidence="4" type="primary">fucO</name>
    <name evidence="4" type="ORF">HF872_04045</name>
</gene>
<dbReference type="AlphaFoldDB" id="A0A848BUA5"/>
<dbReference type="GO" id="GO:0004022">
    <property type="term" value="F:alcohol dehydrogenase (NAD+) activity"/>
    <property type="evidence" value="ECO:0007669"/>
    <property type="project" value="TreeGrafter"/>
</dbReference>
<dbReference type="Gene3D" id="3.40.50.1970">
    <property type="match status" value="1"/>
</dbReference>
<dbReference type="GO" id="GO:0046872">
    <property type="term" value="F:metal ion binding"/>
    <property type="evidence" value="ECO:0007669"/>
    <property type="project" value="InterPro"/>
</dbReference>
<dbReference type="PANTHER" id="PTHR11496:SF106">
    <property type="entry name" value="LACTALDEHYDE REDUCTASE"/>
    <property type="match status" value="1"/>
</dbReference>
<dbReference type="EMBL" id="JABAFG010000005">
    <property type="protein sequence ID" value="NME27794.1"/>
    <property type="molecule type" value="Genomic_DNA"/>
</dbReference>
<feature type="domain" description="Alcohol dehydrogenase iron-type/glycerol dehydrogenase GldA" evidence="2">
    <location>
        <begin position="11"/>
        <end position="178"/>
    </location>
</feature>
<dbReference type="FunFam" id="3.40.50.1970:FF:000003">
    <property type="entry name" value="Alcohol dehydrogenase, iron-containing"/>
    <property type="match status" value="1"/>
</dbReference>
<dbReference type="FunFam" id="1.20.1090.10:FF:000001">
    <property type="entry name" value="Aldehyde-alcohol dehydrogenase"/>
    <property type="match status" value="1"/>
</dbReference>
<dbReference type="Proteomes" id="UP000591071">
    <property type="component" value="Unassembled WGS sequence"/>
</dbReference>
<evidence type="ECO:0000256" key="1">
    <source>
        <dbReference type="ARBA" id="ARBA00023002"/>
    </source>
</evidence>
<dbReference type="Pfam" id="PF25137">
    <property type="entry name" value="ADH_Fe_C"/>
    <property type="match status" value="1"/>
</dbReference>
<dbReference type="EC" id="1.1.1.77" evidence="4"/>
<dbReference type="InterPro" id="IPR013460">
    <property type="entry name" value="Lactal_redase"/>
</dbReference>
<protein>
    <submittedName>
        <fullName evidence="4">Lactaldehyde reductase</fullName>
        <ecNumber evidence="4">1.1.1.77</ecNumber>
    </submittedName>
</protein>
<dbReference type="PROSITE" id="PS00913">
    <property type="entry name" value="ADH_IRON_1"/>
    <property type="match status" value="1"/>
</dbReference>
<dbReference type="PROSITE" id="PS00060">
    <property type="entry name" value="ADH_IRON_2"/>
    <property type="match status" value="1"/>
</dbReference>
<reference evidence="4 5" key="1">
    <citation type="submission" date="2020-04" db="EMBL/GenBank/DDBJ databases">
        <authorList>
            <person name="Hitch T.C.A."/>
            <person name="Wylensek D."/>
            <person name="Clavel T."/>
        </authorList>
    </citation>
    <scope>NUCLEOTIDE SEQUENCE [LARGE SCALE GENOMIC DNA]</scope>
    <source>
        <strain evidence="4 5">Oil-RF-744-FAT-WT-6-1</strain>
    </source>
</reference>
<dbReference type="Pfam" id="PF00465">
    <property type="entry name" value="Fe-ADH"/>
    <property type="match status" value="1"/>
</dbReference>
<dbReference type="InterPro" id="IPR039697">
    <property type="entry name" value="Alcohol_dehydrogenase_Fe"/>
</dbReference>
<proteinExistence type="predicted"/>
<accession>A0A848BUA5</accession>
<evidence type="ECO:0000259" key="3">
    <source>
        <dbReference type="Pfam" id="PF25137"/>
    </source>
</evidence>
<dbReference type="GO" id="GO:0008912">
    <property type="term" value="F:lactaldehyde reductase activity"/>
    <property type="evidence" value="ECO:0007669"/>
    <property type="project" value="UniProtKB-EC"/>
</dbReference>
<dbReference type="Gene3D" id="1.20.1090.10">
    <property type="entry name" value="Dehydroquinate synthase-like - alpha domain"/>
    <property type="match status" value="1"/>
</dbReference>
<dbReference type="SUPFAM" id="SSF56796">
    <property type="entry name" value="Dehydroquinate synthase-like"/>
    <property type="match status" value="1"/>
</dbReference>
<evidence type="ECO:0000313" key="5">
    <source>
        <dbReference type="Proteomes" id="UP000591071"/>
    </source>
</evidence>
<dbReference type="PANTHER" id="PTHR11496">
    <property type="entry name" value="ALCOHOL DEHYDROGENASE"/>
    <property type="match status" value="1"/>
</dbReference>
<dbReference type="InterPro" id="IPR018211">
    <property type="entry name" value="ADH_Fe_CS"/>
</dbReference>
<evidence type="ECO:0000313" key="4">
    <source>
        <dbReference type="EMBL" id="NME27794.1"/>
    </source>
</evidence>
<dbReference type="NCBIfam" id="TIGR02638">
    <property type="entry name" value="lactal_redase"/>
    <property type="match status" value="1"/>
</dbReference>
<dbReference type="CDD" id="cd08176">
    <property type="entry name" value="LPO"/>
    <property type="match status" value="1"/>
</dbReference>
<dbReference type="InterPro" id="IPR056798">
    <property type="entry name" value="ADH_Fe_C"/>
</dbReference>
<dbReference type="RefSeq" id="WP_170087321.1">
    <property type="nucleotide sequence ID" value="NZ_JABAFG010000005.1"/>
</dbReference>